<organism evidence="5 6">
    <name type="scientific">Gallus gallus</name>
    <name type="common">Chicken</name>
    <dbReference type="NCBI Taxonomy" id="9031"/>
    <lineage>
        <taxon>Eukaryota</taxon>
        <taxon>Metazoa</taxon>
        <taxon>Chordata</taxon>
        <taxon>Craniata</taxon>
        <taxon>Vertebrata</taxon>
        <taxon>Euteleostomi</taxon>
        <taxon>Archelosauria</taxon>
        <taxon>Archosauria</taxon>
        <taxon>Dinosauria</taxon>
        <taxon>Saurischia</taxon>
        <taxon>Theropoda</taxon>
        <taxon>Coelurosauria</taxon>
        <taxon>Aves</taxon>
        <taxon>Neognathae</taxon>
        <taxon>Galloanserae</taxon>
        <taxon>Galliformes</taxon>
        <taxon>Phasianidae</taxon>
        <taxon>Phasianinae</taxon>
        <taxon>Gallus</taxon>
    </lineage>
</organism>
<dbReference type="InterPro" id="IPR016181">
    <property type="entry name" value="Acyl_CoA_acyltransferase"/>
</dbReference>
<dbReference type="Gene3D" id="3.40.630.30">
    <property type="match status" value="1"/>
</dbReference>
<dbReference type="SUPFAM" id="SSF55729">
    <property type="entry name" value="Acyl-CoA N-acyltransferases (Nat)"/>
    <property type="match status" value="1"/>
</dbReference>
<evidence type="ECO:0000256" key="3">
    <source>
        <dbReference type="SAM" id="Phobius"/>
    </source>
</evidence>
<dbReference type="GlyGen" id="A0A8V0Z1K2">
    <property type="glycosylation" value="3 sites"/>
</dbReference>
<dbReference type="Ensembl" id="ENSGALT00010042304.1">
    <property type="protein sequence ID" value="ENSGALP00010024796.1"/>
    <property type="gene ID" value="ENSGALG00010017502.1"/>
</dbReference>
<evidence type="ECO:0000259" key="4">
    <source>
        <dbReference type="PROSITE" id="PS51186"/>
    </source>
</evidence>
<keyword evidence="3" id="KW-0472">Membrane</keyword>
<dbReference type="InterPro" id="IPR050769">
    <property type="entry name" value="NAT_camello-type"/>
</dbReference>
<feature type="region of interest" description="Disordered" evidence="2">
    <location>
        <begin position="1"/>
        <end position="56"/>
    </location>
</feature>
<keyword evidence="6" id="KW-1185">Reference proteome</keyword>
<keyword evidence="1" id="KW-0808">Transferase</keyword>
<evidence type="ECO:0000313" key="5">
    <source>
        <dbReference type="Ensembl" id="ENSGALP00010024796.1"/>
    </source>
</evidence>
<feature type="compositionally biased region" description="Low complexity" evidence="2">
    <location>
        <begin position="23"/>
        <end position="35"/>
    </location>
</feature>
<dbReference type="AlphaFoldDB" id="A0A8V0Z1K2"/>
<dbReference type="PANTHER" id="PTHR13947:SF58">
    <property type="entry name" value="8B (PUTATIVE,_PSEUDO-RELATED"/>
    <property type="match status" value="1"/>
</dbReference>
<dbReference type="FunCoup" id="A0A8V0Z1K2">
    <property type="interactions" value="36"/>
</dbReference>
<dbReference type="GeneTree" id="ENSGT00950000182932"/>
<sequence>MGTRGPPRCMMPGWGRAPLPTSGPAAPQARGAQPPWGAPTPPRPPAEWGPTEGPLSVSPRRAGVRFAPAPLNAAIIKEHRSAARGPSLHRGVTVRASPAAPWALTAFARRFKGAERCYAPRPRRAALPQRWAKPPGGGADVGWGFAAPRGLNCPRRPSIARRASLGPGPRGGAAGSRLLAGLRDRRCPPAAARPCAPAPLPMAPYRIRLYRDEDYDAVRSLFARGILEHAPAIYRHMLRSTRVQLGLLALFTAVRAVAGSWLLALAAVALVLAATWPVMRSFSTSYVQEALITDLCDIDSCYMRAPDSCFWVVEAGGAVVGMVAVAPPQDPAQRGEALELKRMSVSKDHRGQGISKALCGEVLRFAQARGYRAVMLYTSIVQVVAQRLYESQGFRKVGAISPSLLASLVSFQIFQYRCELPGRP</sequence>
<feature type="compositionally biased region" description="Pro residues" evidence="2">
    <location>
        <begin position="36"/>
        <end position="47"/>
    </location>
</feature>
<reference evidence="5" key="2">
    <citation type="submission" date="2025-08" db="UniProtKB">
        <authorList>
            <consortium name="Ensembl"/>
        </authorList>
    </citation>
    <scope>IDENTIFICATION</scope>
    <source>
        <strain evidence="5">broiler</strain>
    </source>
</reference>
<name>A0A8V0Z1K2_CHICK</name>
<dbReference type="Pfam" id="PF00583">
    <property type="entry name" value="Acetyltransf_1"/>
    <property type="match status" value="1"/>
</dbReference>
<gene>
    <name evidence="5" type="primary">NAT8B</name>
</gene>
<evidence type="ECO:0000256" key="1">
    <source>
        <dbReference type="ARBA" id="ARBA00022679"/>
    </source>
</evidence>
<feature type="domain" description="N-acetyltransferase" evidence="4">
    <location>
        <begin position="266"/>
        <end position="421"/>
    </location>
</feature>
<evidence type="ECO:0000313" key="6">
    <source>
        <dbReference type="Proteomes" id="UP000000539"/>
    </source>
</evidence>
<dbReference type="PANTHER" id="PTHR13947">
    <property type="entry name" value="GNAT FAMILY N-ACETYLTRANSFERASE"/>
    <property type="match status" value="1"/>
</dbReference>
<dbReference type="PROSITE" id="PS51186">
    <property type="entry name" value="GNAT"/>
    <property type="match status" value="1"/>
</dbReference>
<dbReference type="InterPro" id="IPR000182">
    <property type="entry name" value="GNAT_dom"/>
</dbReference>
<reference evidence="5" key="3">
    <citation type="submission" date="2025-09" db="UniProtKB">
        <authorList>
            <consortium name="Ensembl"/>
        </authorList>
    </citation>
    <scope>IDENTIFICATION</scope>
    <source>
        <strain evidence="5">broiler</strain>
    </source>
</reference>
<protein>
    <submittedName>
        <fullName evidence="5">N-acetyltransferase 8B (putative,/pseudo</fullName>
    </submittedName>
</protein>
<evidence type="ECO:0000256" key="2">
    <source>
        <dbReference type="SAM" id="MobiDB-lite"/>
    </source>
</evidence>
<accession>A0A8V0Z1K2</accession>
<dbReference type="OrthoDB" id="41532at2759"/>
<dbReference type="GO" id="GO:0008080">
    <property type="term" value="F:N-acetyltransferase activity"/>
    <property type="evidence" value="ECO:0000318"/>
    <property type="project" value="GO_Central"/>
</dbReference>
<keyword evidence="3" id="KW-1133">Transmembrane helix</keyword>
<keyword evidence="3" id="KW-0812">Transmembrane</keyword>
<dbReference type="Proteomes" id="UP000000539">
    <property type="component" value="Chromosome 4"/>
</dbReference>
<reference evidence="5" key="1">
    <citation type="submission" date="2020-11" db="EMBL/GenBank/DDBJ databases">
        <title>Gallus gallus (Chicken) genome, bGalGal1, GRCg7b, maternal haplotype autosomes + Z &amp; W.</title>
        <authorList>
            <person name="Warren W."/>
            <person name="Formenti G."/>
            <person name="Fedrigo O."/>
            <person name="Haase B."/>
            <person name="Mountcastle J."/>
            <person name="Balacco J."/>
            <person name="Tracey A."/>
            <person name="Schneider V."/>
            <person name="Okimoto R."/>
            <person name="Cheng H."/>
            <person name="Hawken R."/>
            <person name="Howe K."/>
            <person name="Jarvis E.D."/>
        </authorList>
    </citation>
    <scope>NUCLEOTIDE SEQUENCE [LARGE SCALE GENOMIC DNA]</scope>
    <source>
        <strain evidence="5">Broiler</strain>
    </source>
</reference>
<proteinExistence type="predicted"/>
<dbReference type="CDD" id="cd04301">
    <property type="entry name" value="NAT_SF"/>
    <property type="match status" value="1"/>
</dbReference>
<feature type="transmembrane region" description="Helical" evidence="3">
    <location>
        <begin position="245"/>
        <end position="276"/>
    </location>
</feature>